<accession>A0A699YSZ9</accession>
<dbReference type="InterPro" id="IPR019734">
    <property type="entry name" value="TPR_rpt"/>
</dbReference>
<dbReference type="SMART" id="SM00028">
    <property type="entry name" value="TPR"/>
    <property type="match status" value="3"/>
</dbReference>
<sequence length="134" mass="14759">MARDPSSPRWREMRAQVLVDGKNFQAALGDFEAALQLTPEGELAAQARLLAGRALALEGLADWDAALRDYEQALQLAQQAGESPDPYVINSRGNCYNSLGRWQEARADYLTSSQLFQQAKGFRGRGGSTTQRLD</sequence>
<comment type="caution">
    <text evidence="3">The sequence shown here is derived from an EMBL/GenBank/DDBJ whole genome shotgun (WGS) entry which is preliminary data.</text>
</comment>
<proteinExistence type="predicted"/>
<evidence type="ECO:0000256" key="2">
    <source>
        <dbReference type="ARBA" id="ARBA00022803"/>
    </source>
</evidence>
<feature type="non-terminal residue" evidence="3">
    <location>
        <position position="134"/>
    </location>
</feature>
<dbReference type="Proteomes" id="UP000485058">
    <property type="component" value="Unassembled WGS sequence"/>
</dbReference>
<feature type="non-terminal residue" evidence="3">
    <location>
        <position position="1"/>
    </location>
</feature>
<organism evidence="3 4">
    <name type="scientific">Haematococcus lacustris</name>
    <name type="common">Green alga</name>
    <name type="synonym">Haematococcus pluvialis</name>
    <dbReference type="NCBI Taxonomy" id="44745"/>
    <lineage>
        <taxon>Eukaryota</taxon>
        <taxon>Viridiplantae</taxon>
        <taxon>Chlorophyta</taxon>
        <taxon>core chlorophytes</taxon>
        <taxon>Chlorophyceae</taxon>
        <taxon>CS clade</taxon>
        <taxon>Chlamydomonadales</taxon>
        <taxon>Haematococcaceae</taxon>
        <taxon>Haematococcus</taxon>
    </lineage>
</organism>
<keyword evidence="4" id="KW-1185">Reference proteome</keyword>
<dbReference type="AlphaFoldDB" id="A0A699YSZ9"/>
<keyword evidence="2" id="KW-0802">TPR repeat</keyword>
<dbReference type="EMBL" id="BLLF01000597">
    <property type="protein sequence ID" value="GFH13303.1"/>
    <property type="molecule type" value="Genomic_DNA"/>
</dbReference>
<dbReference type="Pfam" id="PF13432">
    <property type="entry name" value="TPR_16"/>
    <property type="match status" value="2"/>
</dbReference>
<dbReference type="SUPFAM" id="SSF48452">
    <property type="entry name" value="TPR-like"/>
    <property type="match status" value="1"/>
</dbReference>
<protein>
    <submittedName>
        <fullName evidence="3">TPR_REGION domain-containing protein</fullName>
    </submittedName>
</protein>
<dbReference type="InterPro" id="IPR011990">
    <property type="entry name" value="TPR-like_helical_dom_sf"/>
</dbReference>
<evidence type="ECO:0000313" key="3">
    <source>
        <dbReference type="EMBL" id="GFH13303.1"/>
    </source>
</evidence>
<dbReference type="InterPro" id="IPR050498">
    <property type="entry name" value="Ycf3"/>
</dbReference>
<dbReference type="PANTHER" id="PTHR44858">
    <property type="entry name" value="TETRATRICOPEPTIDE REPEAT PROTEIN 6"/>
    <property type="match status" value="1"/>
</dbReference>
<dbReference type="Gene3D" id="1.25.40.10">
    <property type="entry name" value="Tetratricopeptide repeat domain"/>
    <property type="match status" value="1"/>
</dbReference>
<keyword evidence="1" id="KW-0677">Repeat</keyword>
<dbReference type="PANTHER" id="PTHR44858:SF20">
    <property type="entry name" value="SHSP DOMAIN-CONTAINING PROTEIN"/>
    <property type="match status" value="1"/>
</dbReference>
<evidence type="ECO:0000256" key="1">
    <source>
        <dbReference type="ARBA" id="ARBA00022737"/>
    </source>
</evidence>
<name>A0A699YSZ9_HAELA</name>
<gene>
    <name evidence="3" type="ORF">HaLaN_09159</name>
</gene>
<reference evidence="3 4" key="1">
    <citation type="submission" date="2020-02" db="EMBL/GenBank/DDBJ databases">
        <title>Draft genome sequence of Haematococcus lacustris strain NIES-144.</title>
        <authorList>
            <person name="Morimoto D."/>
            <person name="Nakagawa S."/>
            <person name="Yoshida T."/>
            <person name="Sawayama S."/>
        </authorList>
    </citation>
    <scope>NUCLEOTIDE SEQUENCE [LARGE SCALE GENOMIC DNA]</scope>
    <source>
        <strain evidence="3 4">NIES-144</strain>
    </source>
</reference>
<evidence type="ECO:0000313" key="4">
    <source>
        <dbReference type="Proteomes" id="UP000485058"/>
    </source>
</evidence>